<dbReference type="AlphaFoldDB" id="G4QGF8"/>
<evidence type="ECO:0000313" key="1">
    <source>
        <dbReference type="EMBL" id="AEP29483.1"/>
    </source>
</evidence>
<dbReference type="Proteomes" id="UP000009282">
    <property type="component" value="Chromosome"/>
</dbReference>
<keyword evidence="2" id="KW-1185">Reference proteome</keyword>
<name>G4QGF8_GLANF</name>
<dbReference type="KEGG" id="gni:GNIT_1359"/>
<dbReference type="STRING" id="1085623.GNIT_1359"/>
<gene>
    <name evidence="1" type="ordered locus">GNIT_1359</name>
</gene>
<accession>G4QGF8</accession>
<dbReference type="EMBL" id="CP003060">
    <property type="protein sequence ID" value="AEP29483.1"/>
    <property type="molecule type" value="Genomic_DNA"/>
</dbReference>
<proteinExistence type="predicted"/>
<organism evidence="1 2">
    <name type="scientific">Glaciecola nitratireducens (strain JCM 12485 / KCTC 12276 / FR1064)</name>
    <dbReference type="NCBI Taxonomy" id="1085623"/>
    <lineage>
        <taxon>Bacteria</taxon>
        <taxon>Pseudomonadati</taxon>
        <taxon>Pseudomonadota</taxon>
        <taxon>Gammaproteobacteria</taxon>
        <taxon>Alteromonadales</taxon>
        <taxon>Alteromonadaceae</taxon>
        <taxon>Brumicola</taxon>
    </lineage>
</organism>
<dbReference type="HOGENOM" id="CLU_3184216_0_0_6"/>
<reference evidence="1 2" key="1">
    <citation type="journal article" date="2011" name="J. Bacteriol.">
        <title>Complete genome sequence of seawater bacterium Glaciecola nitratireducens FR1064T.</title>
        <authorList>
            <person name="Bian F."/>
            <person name="Qin Q.L."/>
            <person name="Xie B.B."/>
            <person name="Shu Y.L."/>
            <person name="Zhang X.Y."/>
            <person name="Yu Y."/>
            <person name="Chen B."/>
            <person name="Chen X.L."/>
            <person name="Zhou B.C."/>
            <person name="Zhang Y.Z."/>
        </authorList>
    </citation>
    <scope>NUCLEOTIDE SEQUENCE [LARGE SCALE GENOMIC DNA]</scope>
    <source>
        <strain evidence="2">JCM 12485 / KCTC 12276 / FR1064</strain>
    </source>
</reference>
<sequence length="46" mass="5215">MTLQIDNVVNHKTLTYRLYLAKLLLRGDILQSGQGLILARAEGKYL</sequence>
<protein>
    <submittedName>
        <fullName evidence="1">Uncharacterized protein</fullName>
    </submittedName>
</protein>
<evidence type="ECO:0000313" key="2">
    <source>
        <dbReference type="Proteomes" id="UP000009282"/>
    </source>
</evidence>